<keyword evidence="1" id="KW-0812">Transmembrane</keyword>
<comment type="caution">
    <text evidence="2">The sequence shown here is derived from an EMBL/GenBank/DDBJ whole genome shotgun (WGS) entry which is preliminary data.</text>
</comment>
<keyword evidence="3" id="KW-1185">Reference proteome</keyword>
<accession>A0A8J7MBY7</accession>
<dbReference type="EMBL" id="JAENIM010000009">
    <property type="protein sequence ID" value="MBK1789778.1"/>
    <property type="molecule type" value="Genomic_DNA"/>
</dbReference>
<gene>
    <name evidence="2" type="ORF">JIN82_01280</name>
</gene>
<organism evidence="2 3">
    <name type="scientific">Persicirhabdus sediminis</name>
    <dbReference type="NCBI Taxonomy" id="454144"/>
    <lineage>
        <taxon>Bacteria</taxon>
        <taxon>Pseudomonadati</taxon>
        <taxon>Verrucomicrobiota</taxon>
        <taxon>Verrucomicrobiia</taxon>
        <taxon>Verrucomicrobiales</taxon>
        <taxon>Verrucomicrobiaceae</taxon>
        <taxon>Persicirhabdus</taxon>
    </lineage>
</organism>
<sequence>MNKHFPCKIKCDVSRQIKSPQKAGFALIATIAVMALMAVTALAMLSLSTVEVRSSNHGDAMSEARANARMALMIAIGELQKAAGPDTRVTAEGDIDDSPGQGKNHWMGVWSSADETTGTTPKKAGEFIGWMVSKPSSTTADYTNINGQNLIDSSLSNGLPNYVTLVGDGSADISTNPEDEVIVPKVEIVDTTNDISTGHYAYWIGDEGVKARIDLQTSDDRDDRLATMGTQRSAFEVMTEIKDSKQNLEVDDPKIVKLISSQSVAHVSSQEVGKSHFHDISSHSLGIATTTRDPSSQYGTGKTAVVDNGGLKIDLSLLFEKSDSDFEDLEPDNYTAYNYENAPFGSAGTRDVGLIFTVDNVSNGNSTEGLIYGPTMDMLRTYYRLYKDVENKDSSPTLSSAFPFYPNASEYNNDLADTGYMNADRIGYRNQDTNTHKISKKSNTSYEVTRNTKPNVSPYINRVLYYFSVITEPTSTPPDQAGAWSRISKVVVTPIVILHNPYDVSIDCPDMAYSPGFGSSRMYILLEDPNPNDLHTKFKVDGTLGKLVKKNKSLDLDNDKYVTNGNLGEATLKIPAIKYKPGEIKLFIPNGLKALQNEHELVELSSGANIDGGFYYELKPASRSYANLMATDLPGPGEAGYNEDKYGNWDENDAFNHSQYIRDDFALQLYGCYGGYLIQRLDMYNGSDRDRVYTSRGVWLEGRSTGSVVKSLADCCKNAPKRFAIDYETGEDEVGQPTNYYDFYTKPFEYEIPANYTASTTSSETAYGFPTYVLNNPLCVSDCGVDIRNSADVEIQASPGSSAYSPYKSSHADYCELDELPNRLMNILAPQGGTTTWGGGMNDEGQTTVTALSIPTAPLISIGSLQHANLYDQGNQPALVIGNSFPNLHIGSIANTFEEREYTDNKGYLHNYVPFDAAFHTNEAIWDYYFFSSISPKSTDSSYNSSSAKSDEDIELAISDWIDGNSPIANERITFISNGETSSDIKTALNDPDAYKYASAYMGIKGSFNINSTSVEAWKAILSGYRGQTISINPEGNINDLDVAETSLIPRNHLSLQEGIESPSPTDDEAWVAFSQLSDDKITELAEAIVSEIKDVMKENASRNKGSSSSSSVPILSLADFVNRMPDSSRPEYQTCGLLQRALRKAGTNDSLNRKSEGRTKSFTTESVTSNARKYVVKLPEEFPELDAASSSSFILQSDILQAIGSHISARSDTFKIRAYGDSVDRNGTIIAEAWCEAIIQRTPAPVVPLATTGLGKWTPDTSNATNYGRKMNVISFKWLSRNEI</sequence>
<protein>
    <submittedName>
        <fullName evidence="2">Uncharacterized protein</fullName>
    </submittedName>
</protein>
<evidence type="ECO:0000256" key="1">
    <source>
        <dbReference type="SAM" id="Phobius"/>
    </source>
</evidence>
<evidence type="ECO:0000313" key="2">
    <source>
        <dbReference type="EMBL" id="MBK1789778.1"/>
    </source>
</evidence>
<proteinExistence type="predicted"/>
<keyword evidence="1" id="KW-0472">Membrane</keyword>
<dbReference type="Proteomes" id="UP000624703">
    <property type="component" value="Unassembled WGS sequence"/>
</dbReference>
<reference evidence="2" key="1">
    <citation type="submission" date="2021-01" db="EMBL/GenBank/DDBJ databases">
        <title>Modified the classification status of verrucomicrobia.</title>
        <authorList>
            <person name="Feng X."/>
        </authorList>
    </citation>
    <scope>NUCLEOTIDE SEQUENCE</scope>
    <source>
        <strain evidence="2">_KCTC 22039</strain>
    </source>
</reference>
<keyword evidence="1" id="KW-1133">Transmembrane helix</keyword>
<feature type="transmembrane region" description="Helical" evidence="1">
    <location>
        <begin position="25"/>
        <end position="47"/>
    </location>
</feature>
<dbReference type="RefSeq" id="WP_200309821.1">
    <property type="nucleotide sequence ID" value="NZ_JAENIM010000009.1"/>
</dbReference>
<name>A0A8J7MBY7_9BACT</name>
<evidence type="ECO:0000313" key="3">
    <source>
        <dbReference type="Proteomes" id="UP000624703"/>
    </source>
</evidence>